<sequence>MDITSAQCRAARALLDKSQDDLAKMSRVSKRTITHFESGQRALVPATLMAIKQALEAAGVNFIPRGVELRNREDC</sequence>
<feature type="domain" description="HTH cro/C1-type" evidence="1">
    <location>
        <begin position="9"/>
        <end position="62"/>
    </location>
</feature>
<keyword evidence="3" id="KW-1185">Reference proteome</keyword>
<dbReference type="OrthoDB" id="3782725at2"/>
<gene>
    <name evidence="2" type="ORF">A6A04_20660</name>
</gene>
<proteinExistence type="predicted"/>
<evidence type="ECO:0000313" key="3">
    <source>
        <dbReference type="Proteomes" id="UP000078428"/>
    </source>
</evidence>
<evidence type="ECO:0000313" key="2">
    <source>
        <dbReference type="EMBL" id="OAN46309.1"/>
    </source>
</evidence>
<reference evidence="2 3" key="1">
    <citation type="submission" date="2016-04" db="EMBL/GenBank/DDBJ databases">
        <title>Draft genome sequence of freshwater magnetotactic bacteria Magnetospirillum marisnigri SP-1 and Magnetospirillum moscoviense BB-1.</title>
        <authorList>
            <person name="Koziaeva V."/>
            <person name="Dziuba M.V."/>
            <person name="Ivanov T.M."/>
            <person name="Kuznetsov B."/>
            <person name="Grouzdev D.S."/>
        </authorList>
    </citation>
    <scope>NUCLEOTIDE SEQUENCE [LARGE SCALE GENOMIC DNA]</scope>
    <source>
        <strain evidence="2 3">SP-1</strain>
    </source>
</reference>
<name>A0A178MC22_9PROT</name>
<evidence type="ECO:0000259" key="1">
    <source>
        <dbReference type="PROSITE" id="PS50943"/>
    </source>
</evidence>
<dbReference type="CDD" id="cd00093">
    <property type="entry name" value="HTH_XRE"/>
    <property type="match status" value="1"/>
</dbReference>
<dbReference type="GO" id="GO:0003677">
    <property type="term" value="F:DNA binding"/>
    <property type="evidence" value="ECO:0007669"/>
    <property type="project" value="InterPro"/>
</dbReference>
<dbReference type="Gene3D" id="1.10.260.40">
    <property type="entry name" value="lambda repressor-like DNA-binding domains"/>
    <property type="match status" value="1"/>
</dbReference>
<dbReference type="RefSeq" id="WP_068495139.1">
    <property type="nucleotide sequence ID" value="NZ_LWQT01000091.1"/>
</dbReference>
<protein>
    <recommendedName>
        <fullName evidence="1">HTH cro/C1-type domain-containing protein</fullName>
    </recommendedName>
</protein>
<dbReference type="Pfam" id="PF01381">
    <property type="entry name" value="HTH_3"/>
    <property type="match status" value="1"/>
</dbReference>
<organism evidence="2 3">
    <name type="scientific">Paramagnetospirillum marisnigri</name>
    <dbReference type="NCBI Taxonomy" id="1285242"/>
    <lineage>
        <taxon>Bacteria</taxon>
        <taxon>Pseudomonadati</taxon>
        <taxon>Pseudomonadota</taxon>
        <taxon>Alphaproteobacteria</taxon>
        <taxon>Rhodospirillales</taxon>
        <taxon>Magnetospirillaceae</taxon>
        <taxon>Paramagnetospirillum</taxon>
    </lineage>
</organism>
<dbReference type="Proteomes" id="UP000078428">
    <property type="component" value="Unassembled WGS sequence"/>
</dbReference>
<accession>A0A178MC22</accession>
<dbReference type="SUPFAM" id="SSF47413">
    <property type="entry name" value="lambda repressor-like DNA-binding domains"/>
    <property type="match status" value="1"/>
</dbReference>
<comment type="caution">
    <text evidence="2">The sequence shown here is derived from an EMBL/GenBank/DDBJ whole genome shotgun (WGS) entry which is preliminary data.</text>
</comment>
<dbReference type="InterPro" id="IPR010982">
    <property type="entry name" value="Lambda_DNA-bd_dom_sf"/>
</dbReference>
<dbReference type="PROSITE" id="PS50943">
    <property type="entry name" value="HTH_CROC1"/>
    <property type="match status" value="1"/>
</dbReference>
<dbReference type="STRING" id="1285242.A6A04_20660"/>
<dbReference type="AlphaFoldDB" id="A0A178MC22"/>
<dbReference type="EMBL" id="LWQT01000091">
    <property type="protein sequence ID" value="OAN46309.1"/>
    <property type="molecule type" value="Genomic_DNA"/>
</dbReference>
<dbReference type="InterPro" id="IPR001387">
    <property type="entry name" value="Cro/C1-type_HTH"/>
</dbReference>